<proteinExistence type="predicted"/>
<protein>
    <submittedName>
        <fullName evidence="1">Uncharacterized protein</fullName>
    </submittedName>
</protein>
<dbReference type="STRING" id="469371.Tbis_3144"/>
<dbReference type="EMBL" id="CP001874">
    <property type="protein sequence ID" value="ADG89838.1"/>
    <property type="molecule type" value="Genomic_DNA"/>
</dbReference>
<evidence type="ECO:0000313" key="2">
    <source>
        <dbReference type="Proteomes" id="UP000006640"/>
    </source>
</evidence>
<keyword evidence="2" id="KW-1185">Reference proteome</keyword>
<evidence type="ECO:0000313" key="1">
    <source>
        <dbReference type="EMBL" id="ADG89838.1"/>
    </source>
</evidence>
<name>D6Y8A2_THEBD</name>
<dbReference type="KEGG" id="tbi:Tbis_3144"/>
<dbReference type="HOGENOM" id="CLU_1601902_0_0_11"/>
<gene>
    <name evidence="1" type="ordered locus">Tbis_3144</name>
</gene>
<organism evidence="1 2">
    <name type="scientific">Thermobispora bispora (strain ATCC 19993 / DSM 43833 / CBS 139.67 / JCM 10125 / KCTC 9307 / NBRC 14880 / R51)</name>
    <dbReference type="NCBI Taxonomy" id="469371"/>
    <lineage>
        <taxon>Bacteria</taxon>
        <taxon>Bacillati</taxon>
        <taxon>Actinomycetota</taxon>
        <taxon>Actinomycetes</taxon>
        <taxon>Streptosporangiales</taxon>
        <taxon>Streptosporangiaceae</taxon>
        <taxon>Thermobispora</taxon>
    </lineage>
</organism>
<dbReference type="RefSeq" id="WP_013133371.1">
    <property type="nucleotide sequence ID" value="NC_014165.1"/>
</dbReference>
<dbReference type="Proteomes" id="UP000006640">
    <property type="component" value="Chromosome"/>
</dbReference>
<dbReference type="AlphaFoldDB" id="D6Y8A2"/>
<reference evidence="1 2" key="1">
    <citation type="submission" date="2010-01" db="EMBL/GenBank/DDBJ databases">
        <title>The complete genome of Thermobispora bispora DSM 43833.</title>
        <authorList>
            <consortium name="US DOE Joint Genome Institute (JGI-PGF)"/>
            <person name="Lucas S."/>
            <person name="Copeland A."/>
            <person name="Lapidus A."/>
            <person name="Glavina del Rio T."/>
            <person name="Dalin E."/>
            <person name="Tice H."/>
            <person name="Bruce D."/>
            <person name="Goodwin L."/>
            <person name="Pitluck S."/>
            <person name="Kyrpides N."/>
            <person name="Mavromatis K."/>
            <person name="Ivanova N."/>
            <person name="Mikhailova N."/>
            <person name="Chertkov O."/>
            <person name="Brettin T."/>
            <person name="Detter J.C."/>
            <person name="Han C."/>
            <person name="Larimer F."/>
            <person name="Land M."/>
            <person name="Hauser L."/>
            <person name="Markowitz V."/>
            <person name="Cheng J.-F."/>
            <person name="Hugenholtz P."/>
            <person name="Woyke T."/>
            <person name="Wu D."/>
            <person name="Jando M."/>
            <person name="Schneider S."/>
            <person name="Klenk H.-P."/>
            <person name="Eisen J.A."/>
        </authorList>
    </citation>
    <scope>NUCLEOTIDE SEQUENCE [LARGE SCALE GENOMIC DNA]</scope>
    <source>
        <strain evidence="2">ATCC 19993 / DSM 43833 / CBS 139.67 / JCM 10125 / KCTC 9307 / NBRC 14880 / R51</strain>
    </source>
</reference>
<sequence length="166" mass="17895">MAEQRKGDLWWPAALIAAVVAVGALVSDGDEGAGVELRPDGGPTLYGVQASAAGATPNPSGGTFRDAWHLYTTLRERGAGCERPERYTLERIPATIPDREAVRCWTGIGHVIIYVSPGRHYDLRQASWAHLDGSAVFGENWVIITGEDPRFSGVVQSLVGGHVYLR</sequence>
<accession>D6Y8A2</accession>